<sequence length="343" mass="37307">MKPRWLLLSLPLAATLFLLLRPKPAETGASPAESNRDTKHSSLSSEAGPAATARHARDAGDPSDMEERKARVKELLRKKLESNLPEEEQLDECRKVIAQLGRIADFKEVLAILEELTAYNRPYRDILLFAVFETSRQSVSELVGIAKGMPDEDKVTGIVGISEKMRLEELSYAELGKIHELANDPRGAQAFAVVLDLHSKIPPDAAAKKKFLGELADIARSLPEDRSAGFLVALAEAVRHDTPAAAWGMLSGAEDPALSPEEASAKTLSLMLERDPSAAMSSLLRGRPTSTDELESSLTYWVARDPAAAAEWYRVSSEMLIGAQAERLAKIMQGVAEAKAEGK</sequence>
<dbReference type="EMBL" id="CP051774">
    <property type="protein sequence ID" value="QJE94399.1"/>
    <property type="molecule type" value="Genomic_DNA"/>
</dbReference>
<dbReference type="RefSeq" id="WP_169452620.1">
    <property type="nucleotide sequence ID" value="NZ_CP051774.1"/>
</dbReference>
<feature type="chain" id="PRO_5032328633" description="HEAT repeat domain-containing protein" evidence="2">
    <location>
        <begin position="26"/>
        <end position="343"/>
    </location>
</feature>
<keyword evidence="2" id="KW-0732">Signal</keyword>
<evidence type="ECO:0000313" key="4">
    <source>
        <dbReference type="Proteomes" id="UP000501812"/>
    </source>
</evidence>
<organism evidence="3 4">
    <name type="scientific">Luteolibacter luteus</name>
    <dbReference type="NCBI Taxonomy" id="2728835"/>
    <lineage>
        <taxon>Bacteria</taxon>
        <taxon>Pseudomonadati</taxon>
        <taxon>Verrucomicrobiota</taxon>
        <taxon>Verrucomicrobiia</taxon>
        <taxon>Verrucomicrobiales</taxon>
        <taxon>Verrucomicrobiaceae</taxon>
        <taxon>Luteolibacter</taxon>
    </lineage>
</organism>
<dbReference type="KEGG" id="luo:HHL09_00890"/>
<feature type="region of interest" description="Disordered" evidence="1">
    <location>
        <begin position="25"/>
        <end position="70"/>
    </location>
</feature>
<accession>A0A858RDC3</accession>
<dbReference type="AlphaFoldDB" id="A0A858RDC3"/>
<evidence type="ECO:0000256" key="1">
    <source>
        <dbReference type="SAM" id="MobiDB-lite"/>
    </source>
</evidence>
<evidence type="ECO:0000313" key="3">
    <source>
        <dbReference type="EMBL" id="QJE94399.1"/>
    </source>
</evidence>
<proteinExistence type="predicted"/>
<feature type="compositionally biased region" description="Basic and acidic residues" evidence="1">
    <location>
        <begin position="55"/>
        <end position="70"/>
    </location>
</feature>
<keyword evidence="4" id="KW-1185">Reference proteome</keyword>
<name>A0A858RDC3_9BACT</name>
<reference evidence="3 4" key="1">
    <citation type="submission" date="2020-04" db="EMBL/GenBank/DDBJ databases">
        <title>Luteolibacter sp. G-1-1-1 isolated from soil.</title>
        <authorList>
            <person name="Dahal R.H."/>
        </authorList>
    </citation>
    <scope>NUCLEOTIDE SEQUENCE [LARGE SCALE GENOMIC DNA]</scope>
    <source>
        <strain evidence="3 4">G-1-1-1</strain>
    </source>
</reference>
<gene>
    <name evidence="3" type="ORF">HHL09_00890</name>
</gene>
<evidence type="ECO:0008006" key="5">
    <source>
        <dbReference type="Google" id="ProtNLM"/>
    </source>
</evidence>
<feature type="signal peptide" evidence="2">
    <location>
        <begin position="1"/>
        <end position="25"/>
    </location>
</feature>
<protein>
    <recommendedName>
        <fullName evidence="5">HEAT repeat domain-containing protein</fullName>
    </recommendedName>
</protein>
<dbReference type="Proteomes" id="UP000501812">
    <property type="component" value="Chromosome"/>
</dbReference>
<evidence type="ECO:0000256" key="2">
    <source>
        <dbReference type="SAM" id="SignalP"/>
    </source>
</evidence>